<dbReference type="InterPro" id="IPR006237">
    <property type="entry name" value="L-Met_gamma_lys"/>
</dbReference>
<evidence type="ECO:0000256" key="11">
    <source>
        <dbReference type="PIRSR" id="PIRSR001434-2"/>
    </source>
</evidence>
<evidence type="ECO:0000256" key="7">
    <source>
        <dbReference type="ARBA" id="ARBA00047175"/>
    </source>
</evidence>
<dbReference type="InterPro" id="IPR015424">
    <property type="entry name" value="PyrdxlP-dep_Trfase"/>
</dbReference>
<sequence>MKKKHHHDKNWGFATRAVHVGSEPCPVTGALTTPIYQTSTFVFDDVDQGARRFAGEEEGYIYTRLGNPTQRALEIKIADLEGGDDAIVCGSGMAAVSGIFFSLVRQGDHIVAGESIYGCTHVFLSEMLPKYGVNTTFVDTTKLENIEAAIRKNTKVIYIESPTNPTMSLTDIEGVVALARKYNCKVVMDNTFMSPYFQRPLEMGVDIVLHSATKYINGHGDVVAGVIIGDQEFIDHCRMTAIKDIGGIIGPFECYLMIRGLKTLAIRMEKCNANAMEIAQFLENHPKVERVYYPGLKSHPQHELAKKQMTGFGGMMSFELIGGIEAGKILMNNVQLCKLAVSLGDVDTLIQHPASMTHSIVPREERLKAGITDGLVRLSVGIEDVEDIIADLDQALNKIK</sequence>
<comment type="catalytic activity">
    <reaction evidence="10">
        <text>L-methionine + H2O = methanethiol + 2-oxobutanoate + NH4(+)</text>
        <dbReference type="Rhea" id="RHEA:23800"/>
        <dbReference type="ChEBI" id="CHEBI:15377"/>
        <dbReference type="ChEBI" id="CHEBI:16007"/>
        <dbReference type="ChEBI" id="CHEBI:16763"/>
        <dbReference type="ChEBI" id="CHEBI:28938"/>
        <dbReference type="ChEBI" id="CHEBI:57844"/>
        <dbReference type="EC" id="4.4.1.11"/>
    </reaction>
    <physiologicalReaction direction="left-to-right" evidence="10">
        <dbReference type="Rhea" id="RHEA:23801"/>
    </physiologicalReaction>
</comment>
<dbReference type="FunFam" id="3.40.640.10:FF:000046">
    <property type="entry name" value="Cystathionine gamma-lyase"/>
    <property type="match status" value="1"/>
</dbReference>
<dbReference type="InterPro" id="IPR000277">
    <property type="entry name" value="Cys/Met-Metab_PyrdxlP-dep_enz"/>
</dbReference>
<dbReference type="GO" id="GO:0019346">
    <property type="term" value="P:transsulfuration"/>
    <property type="evidence" value="ECO:0007669"/>
    <property type="project" value="InterPro"/>
</dbReference>
<dbReference type="NCBIfam" id="TIGR01328">
    <property type="entry name" value="met_gam_lyase"/>
    <property type="match status" value="1"/>
</dbReference>
<evidence type="ECO:0000313" key="14">
    <source>
        <dbReference type="Proteomes" id="UP000267250"/>
    </source>
</evidence>
<dbReference type="GO" id="GO:0047982">
    <property type="term" value="F:homocysteine desulfhydrase activity"/>
    <property type="evidence" value="ECO:0007669"/>
    <property type="project" value="UniProtKB-EC"/>
</dbReference>
<dbReference type="Pfam" id="PF01053">
    <property type="entry name" value="Cys_Met_Meta_PP"/>
    <property type="match status" value="1"/>
</dbReference>
<evidence type="ECO:0000256" key="10">
    <source>
        <dbReference type="ARBA" id="ARBA00052699"/>
    </source>
</evidence>
<dbReference type="CDD" id="cd00614">
    <property type="entry name" value="CGS_like"/>
    <property type="match status" value="1"/>
</dbReference>
<dbReference type="GO" id="GO:0005737">
    <property type="term" value="C:cytoplasm"/>
    <property type="evidence" value="ECO:0007669"/>
    <property type="project" value="TreeGrafter"/>
</dbReference>
<evidence type="ECO:0000256" key="1">
    <source>
        <dbReference type="ARBA" id="ARBA00001933"/>
    </source>
</evidence>
<evidence type="ECO:0000256" key="8">
    <source>
        <dbReference type="ARBA" id="ARBA00047199"/>
    </source>
</evidence>
<dbReference type="RefSeq" id="WP_127015889.1">
    <property type="nucleotide sequence ID" value="NZ_CP016379.1"/>
</dbReference>
<dbReference type="SUPFAM" id="SSF53383">
    <property type="entry name" value="PLP-dependent transferases"/>
    <property type="match status" value="1"/>
</dbReference>
<dbReference type="OrthoDB" id="9780685at2"/>
<dbReference type="Proteomes" id="UP000267250">
    <property type="component" value="Chromosome"/>
</dbReference>
<evidence type="ECO:0000256" key="4">
    <source>
        <dbReference type="ARBA" id="ARBA00019040"/>
    </source>
</evidence>
<organism evidence="13 14">
    <name type="scientific">Anoxybacter fermentans</name>
    <dbReference type="NCBI Taxonomy" id="1323375"/>
    <lineage>
        <taxon>Bacteria</taxon>
        <taxon>Bacillati</taxon>
        <taxon>Bacillota</taxon>
        <taxon>Clostridia</taxon>
        <taxon>Halanaerobiales</taxon>
        <taxon>Anoxybacter</taxon>
    </lineage>
</organism>
<reference evidence="13 14" key="1">
    <citation type="submission" date="2016-07" db="EMBL/GenBank/DDBJ databases">
        <title>Genome and transcriptome analysis of iron-reducing fermentative bacteria Anoxybacter fermentans.</title>
        <authorList>
            <person name="Zeng X."/>
            <person name="Shao Z."/>
        </authorList>
    </citation>
    <scope>NUCLEOTIDE SEQUENCE [LARGE SCALE GENOMIC DNA]</scope>
    <source>
        <strain evidence="13 14">DY22613</strain>
    </source>
</reference>
<comment type="similarity">
    <text evidence="2">Belongs to the trans-sulfuration enzymes family. L-methionine gamma-lyase subfamily.</text>
</comment>
<dbReference type="GO" id="GO:0030170">
    <property type="term" value="F:pyridoxal phosphate binding"/>
    <property type="evidence" value="ECO:0007669"/>
    <property type="project" value="InterPro"/>
</dbReference>
<evidence type="ECO:0000256" key="6">
    <source>
        <dbReference type="ARBA" id="ARBA00023239"/>
    </source>
</evidence>
<feature type="modified residue" description="N6-(pyridoxal phosphate)lysine" evidence="11">
    <location>
        <position position="214"/>
    </location>
</feature>
<dbReference type="InterPro" id="IPR015422">
    <property type="entry name" value="PyrdxlP-dep_Trfase_small"/>
</dbReference>
<keyword evidence="14" id="KW-1185">Reference proteome</keyword>
<dbReference type="EC" id="4.4.1.2" evidence="7"/>
<dbReference type="GO" id="GO:0018826">
    <property type="term" value="F:methionine gamma-lyase activity"/>
    <property type="evidence" value="ECO:0007669"/>
    <property type="project" value="UniProtKB-EC"/>
</dbReference>
<proteinExistence type="inferred from homology"/>
<accession>A0A3Q9HP85</accession>
<dbReference type="PROSITE" id="PS00868">
    <property type="entry name" value="CYS_MET_METAB_PP"/>
    <property type="match status" value="1"/>
</dbReference>
<dbReference type="InterPro" id="IPR054542">
    <property type="entry name" value="Cys_met_metab_PP"/>
</dbReference>
<comment type="cofactor">
    <cofactor evidence="1 12">
        <name>pyridoxal 5'-phosphate</name>
        <dbReference type="ChEBI" id="CHEBI:597326"/>
    </cofactor>
</comment>
<evidence type="ECO:0000256" key="3">
    <source>
        <dbReference type="ARBA" id="ARBA00012222"/>
    </source>
</evidence>
<keyword evidence="6 13" id="KW-0456">Lyase</keyword>
<dbReference type="KEGG" id="aft:BBF96_03670"/>
<comment type="catalytic activity">
    <reaction evidence="9">
        <text>L-homocysteine + H2O = 2-oxobutanoate + hydrogen sulfide + NH4(+) + H(+)</text>
        <dbReference type="Rhea" id="RHEA:14501"/>
        <dbReference type="ChEBI" id="CHEBI:15377"/>
        <dbReference type="ChEBI" id="CHEBI:15378"/>
        <dbReference type="ChEBI" id="CHEBI:16763"/>
        <dbReference type="ChEBI" id="CHEBI:28938"/>
        <dbReference type="ChEBI" id="CHEBI:29919"/>
        <dbReference type="ChEBI" id="CHEBI:58199"/>
        <dbReference type="EC" id="4.4.1.2"/>
    </reaction>
    <physiologicalReaction direction="left-to-right" evidence="9">
        <dbReference type="Rhea" id="RHEA:14502"/>
    </physiologicalReaction>
</comment>
<evidence type="ECO:0000313" key="13">
    <source>
        <dbReference type="EMBL" id="AZR72560.1"/>
    </source>
</evidence>
<dbReference type="FunFam" id="3.90.1150.10:FF:000008">
    <property type="entry name" value="Cystathionine gamma-synthase"/>
    <property type="match status" value="1"/>
</dbReference>
<evidence type="ECO:0000256" key="12">
    <source>
        <dbReference type="RuleBase" id="RU362118"/>
    </source>
</evidence>
<dbReference type="EC" id="4.4.1.11" evidence="3"/>
<dbReference type="AlphaFoldDB" id="A0A3Q9HP85"/>
<dbReference type="InterPro" id="IPR015421">
    <property type="entry name" value="PyrdxlP-dep_Trfase_major"/>
</dbReference>
<keyword evidence="5 11" id="KW-0663">Pyridoxal phosphate</keyword>
<dbReference type="PANTHER" id="PTHR11808">
    <property type="entry name" value="TRANS-SULFURATION ENZYME FAMILY MEMBER"/>
    <property type="match status" value="1"/>
</dbReference>
<gene>
    <name evidence="13" type="ORF">BBF96_03670</name>
</gene>
<dbReference type="Gene3D" id="3.90.1150.10">
    <property type="entry name" value="Aspartate Aminotransferase, domain 1"/>
    <property type="match status" value="1"/>
</dbReference>
<dbReference type="EMBL" id="CP016379">
    <property type="protein sequence ID" value="AZR72560.1"/>
    <property type="molecule type" value="Genomic_DNA"/>
</dbReference>
<evidence type="ECO:0000256" key="2">
    <source>
        <dbReference type="ARBA" id="ARBA00008667"/>
    </source>
</evidence>
<dbReference type="PIRSF" id="PIRSF001434">
    <property type="entry name" value="CGS"/>
    <property type="match status" value="1"/>
</dbReference>
<dbReference type="PANTHER" id="PTHR11808:SF80">
    <property type="entry name" value="CYSTATHIONINE GAMMA-LYASE"/>
    <property type="match status" value="1"/>
</dbReference>
<protein>
    <recommendedName>
        <fullName evidence="4">L-methionine gamma-lyase</fullName>
        <ecNumber evidence="3">4.4.1.11</ecNumber>
        <ecNumber evidence="7">4.4.1.2</ecNumber>
    </recommendedName>
    <alternativeName>
        <fullName evidence="8">Homocysteine desulfhydrase</fullName>
    </alternativeName>
</protein>
<evidence type="ECO:0000256" key="9">
    <source>
        <dbReference type="ARBA" id="ARBA00048780"/>
    </source>
</evidence>
<name>A0A3Q9HP85_9FIRM</name>
<dbReference type="Gene3D" id="3.40.640.10">
    <property type="entry name" value="Type I PLP-dependent aspartate aminotransferase-like (Major domain)"/>
    <property type="match status" value="1"/>
</dbReference>
<evidence type="ECO:0000256" key="5">
    <source>
        <dbReference type="ARBA" id="ARBA00022898"/>
    </source>
</evidence>